<reference evidence="2 3" key="1">
    <citation type="submission" date="2024-06" db="EMBL/GenBank/DDBJ databases">
        <title>A chromosome-level genome assembly of beet webworm, Loxostege sticticalis.</title>
        <authorList>
            <person name="Zhang Y."/>
        </authorList>
    </citation>
    <scope>NUCLEOTIDE SEQUENCE [LARGE SCALE GENOMIC DNA]</scope>
    <source>
        <strain evidence="2">AQ028</strain>
        <tissue evidence="2">Male pupae</tissue>
    </source>
</reference>
<dbReference type="AlphaFoldDB" id="A0ABD0SCF1"/>
<accession>A0ABD0SCF1</accession>
<organism evidence="2 3">
    <name type="scientific">Loxostege sticticalis</name>
    <name type="common">Beet webworm moth</name>
    <dbReference type="NCBI Taxonomy" id="481309"/>
    <lineage>
        <taxon>Eukaryota</taxon>
        <taxon>Metazoa</taxon>
        <taxon>Ecdysozoa</taxon>
        <taxon>Arthropoda</taxon>
        <taxon>Hexapoda</taxon>
        <taxon>Insecta</taxon>
        <taxon>Pterygota</taxon>
        <taxon>Neoptera</taxon>
        <taxon>Endopterygota</taxon>
        <taxon>Lepidoptera</taxon>
        <taxon>Glossata</taxon>
        <taxon>Ditrysia</taxon>
        <taxon>Pyraloidea</taxon>
        <taxon>Crambidae</taxon>
        <taxon>Pyraustinae</taxon>
        <taxon>Loxostege</taxon>
    </lineage>
</organism>
<feature type="domain" description="HAT C-terminal dimerisation" evidence="1">
    <location>
        <begin position="571"/>
        <end position="620"/>
    </location>
</feature>
<evidence type="ECO:0000313" key="3">
    <source>
        <dbReference type="Proteomes" id="UP001549921"/>
    </source>
</evidence>
<dbReference type="SUPFAM" id="SSF53098">
    <property type="entry name" value="Ribonuclease H-like"/>
    <property type="match status" value="1"/>
</dbReference>
<comment type="caution">
    <text evidence="2">The sequence shown here is derived from an EMBL/GenBank/DDBJ whole genome shotgun (WGS) entry which is preliminary data.</text>
</comment>
<proteinExistence type="predicted"/>
<dbReference type="PANTHER" id="PTHR37162">
    <property type="entry name" value="HAT FAMILY DIMERISATION DOMAINCONTAINING PROTEIN-RELATED"/>
    <property type="match status" value="1"/>
</dbReference>
<evidence type="ECO:0000313" key="2">
    <source>
        <dbReference type="EMBL" id="KAL0811736.1"/>
    </source>
</evidence>
<name>A0ABD0SCF1_LOXSC</name>
<dbReference type="Proteomes" id="UP001549921">
    <property type="component" value="Unassembled WGS sequence"/>
</dbReference>
<protein>
    <recommendedName>
        <fullName evidence="1">HAT C-terminal dimerisation domain-containing protein</fullName>
    </recommendedName>
</protein>
<dbReference type="PANTHER" id="PTHR37162:SF1">
    <property type="entry name" value="BED-TYPE DOMAIN-CONTAINING PROTEIN"/>
    <property type="match status" value="1"/>
</dbReference>
<dbReference type="InterPro" id="IPR008906">
    <property type="entry name" value="HATC_C_dom"/>
</dbReference>
<dbReference type="InterPro" id="IPR012337">
    <property type="entry name" value="RNaseH-like_sf"/>
</dbReference>
<sequence length="676" mass="77357">MDLPFKKKYYAQKYRPEWENIDEFKGWLKPASGDSTKAFCTFCSMEILAKLFDIKKHAQTKKHKHKLELKTGRCNKEIPFKVIAKESSSRPCDAAEGALTLFIAEHCSTLSVDHLGELCSKCFKDSKATDGLKLHRTKCTEIMKNVLTSHFRQELLDDIGNQKFSILLDESTDVSVSKHLGLVIRYYSSKQEKIVSSFLELVSIERADAKGIVEGLVACLKNYKLNINQMIGIGTDNASVMTGINNGVHAILKRDYGLQHLILIRCVCHSLQLAVTHASENSLPRTVEFLVREIYKWFSVSPKRRDEYKKIYELINCGEAPLKITKVCDTRWLSIEPAVTKILSQWEELKLHFNLARGNENCYAAELIYNMLQDNKHYSYLIFLRSVLNDVQIAIKAFEGEDSNPLKLLNTLKTLIQSVSQRILMPTRLQRNIMDPITDRDLHPRPFLGYIFETEITKHSFDPETSNAIRQRCVTFLMRLVTELQQRLPDNYKQLESMQLLSPEEAVKPVKTNDIVNLAEILGFTPEKIDKIMQQWHILHSFKWVSQEIIPFWVEVKKYKNASGDNILEDISELAIACISLPHSNAEVERLFSQMNLIKNKQRNRMSLVTLNSILCIRDSLRKSGQCCHNYVLPKSVLDKMGTMEKYSKSSKADSVAQDVPSFSQCPQPSTSSSCI</sequence>
<gene>
    <name evidence="2" type="ORF">ABMA28_009175</name>
</gene>
<dbReference type="EMBL" id="JBEDNZ010000023">
    <property type="protein sequence ID" value="KAL0811736.1"/>
    <property type="molecule type" value="Genomic_DNA"/>
</dbReference>
<dbReference type="Pfam" id="PF05699">
    <property type="entry name" value="Dimer_Tnp_hAT"/>
    <property type="match status" value="1"/>
</dbReference>
<evidence type="ECO:0000259" key="1">
    <source>
        <dbReference type="Pfam" id="PF05699"/>
    </source>
</evidence>